<dbReference type="PANTHER" id="PTHR45436:SF5">
    <property type="entry name" value="SENSOR HISTIDINE KINASE TRCS"/>
    <property type="match status" value="1"/>
</dbReference>
<dbReference type="Proteomes" id="UP001139103">
    <property type="component" value="Unassembled WGS sequence"/>
</dbReference>
<keyword evidence="9" id="KW-0902">Two-component regulatory system</keyword>
<dbReference type="SMART" id="SM00304">
    <property type="entry name" value="HAMP"/>
    <property type="match status" value="1"/>
</dbReference>
<dbReference type="Gene3D" id="1.10.287.130">
    <property type="match status" value="1"/>
</dbReference>
<dbReference type="Pfam" id="PF00512">
    <property type="entry name" value="HisKA"/>
    <property type="match status" value="1"/>
</dbReference>
<dbReference type="EMBL" id="JAJKFT010000004">
    <property type="protein sequence ID" value="MCC9627790.1"/>
    <property type="molecule type" value="Genomic_DNA"/>
</dbReference>
<dbReference type="GO" id="GO:0000155">
    <property type="term" value="F:phosphorelay sensor kinase activity"/>
    <property type="evidence" value="ECO:0007669"/>
    <property type="project" value="InterPro"/>
</dbReference>
<sequence length="507" mass="55437">MSQRPTETNSAGGASLFRVRSLRWRIQIWYAAVLATVIIAFGSVLYILHRTNRFHEIDNELSSAVEVLTGQLRAANSQTLDAFLHGGPTSAASTPELLQAIEKLNADLRVPSTFAPRRIAHPFEAPYFAIWRSGGQLATLSTSEDIGELNPPVIDARALAKRITYRDRGLFREAYAAGPEDSTVLVGRYIGPDVRDIRNVLFLICGTGTLVFAIGLVGGWIVSAYSIRPLLEIRRVAADISERNLADRIETERMDMELADLANILNDTFARLEAAFQRQKQFTADASHELRTPLAVMQMHQQLALAKQRSPEEYREALETCQHATQQMRQLVESMLALARADEAAGAGNQEPFDLKPLVEECLAQTQPLLDAQQTHIETNLAAALVIGDRNRLSQVITNLLTNLTVHCPPQTAATITLAAAGDRVELSVADNGPGIAAEDLPHIFDRFYRVDQPRSRQAGSVGLGLSICRTIVESHGGTITAESSPESGCTFRISLPAATSDPNAEQ</sequence>
<protein>
    <recommendedName>
        <fullName evidence="3">histidine kinase</fullName>
        <ecNumber evidence="3">2.7.13.3</ecNumber>
    </recommendedName>
</protein>
<evidence type="ECO:0000256" key="9">
    <source>
        <dbReference type="ARBA" id="ARBA00023012"/>
    </source>
</evidence>
<keyword evidence="4" id="KW-0597">Phosphoprotein</keyword>
<dbReference type="InterPro" id="IPR036890">
    <property type="entry name" value="HATPase_C_sf"/>
</dbReference>
<evidence type="ECO:0000259" key="13">
    <source>
        <dbReference type="PROSITE" id="PS50885"/>
    </source>
</evidence>
<evidence type="ECO:0000256" key="4">
    <source>
        <dbReference type="ARBA" id="ARBA00022553"/>
    </source>
</evidence>
<feature type="domain" description="HAMP" evidence="13">
    <location>
        <begin position="224"/>
        <end position="277"/>
    </location>
</feature>
<dbReference type="SMART" id="SM00387">
    <property type="entry name" value="HATPase_c"/>
    <property type="match status" value="1"/>
</dbReference>
<dbReference type="PROSITE" id="PS50885">
    <property type="entry name" value="HAMP"/>
    <property type="match status" value="1"/>
</dbReference>
<dbReference type="SUPFAM" id="SSF55874">
    <property type="entry name" value="ATPase domain of HSP90 chaperone/DNA topoisomerase II/histidine kinase"/>
    <property type="match status" value="1"/>
</dbReference>
<keyword evidence="7 14" id="KW-0418">Kinase</keyword>
<dbReference type="InterPro" id="IPR036097">
    <property type="entry name" value="HisK_dim/P_sf"/>
</dbReference>
<gene>
    <name evidence="14" type="ORF">LOC68_05235</name>
</gene>
<keyword evidence="8 11" id="KW-1133">Transmembrane helix</keyword>
<dbReference type="InterPro" id="IPR005467">
    <property type="entry name" value="His_kinase_dom"/>
</dbReference>
<dbReference type="SUPFAM" id="SSF47384">
    <property type="entry name" value="Homodimeric domain of signal transducing histidine kinase"/>
    <property type="match status" value="1"/>
</dbReference>
<evidence type="ECO:0000256" key="8">
    <source>
        <dbReference type="ARBA" id="ARBA00022989"/>
    </source>
</evidence>
<dbReference type="FunFam" id="3.30.565.10:FF:000006">
    <property type="entry name" value="Sensor histidine kinase WalK"/>
    <property type="match status" value="1"/>
</dbReference>
<evidence type="ECO:0000256" key="2">
    <source>
        <dbReference type="ARBA" id="ARBA00004370"/>
    </source>
</evidence>
<evidence type="ECO:0000256" key="1">
    <source>
        <dbReference type="ARBA" id="ARBA00000085"/>
    </source>
</evidence>
<dbReference type="InterPro" id="IPR050428">
    <property type="entry name" value="TCS_sensor_his_kinase"/>
</dbReference>
<dbReference type="InterPro" id="IPR003660">
    <property type="entry name" value="HAMP_dom"/>
</dbReference>
<evidence type="ECO:0000256" key="5">
    <source>
        <dbReference type="ARBA" id="ARBA00022679"/>
    </source>
</evidence>
<dbReference type="Gene3D" id="6.10.340.10">
    <property type="match status" value="1"/>
</dbReference>
<evidence type="ECO:0000256" key="10">
    <source>
        <dbReference type="ARBA" id="ARBA00023136"/>
    </source>
</evidence>
<dbReference type="InterPro" id="IPR004358">
    <property type="entry name" value="Sig_transdc_His_kin-like_C"/>
</dbReference>
<dbReference type="PROSITE" id="PS50109">
    <property type="entry name" value="HIS_KIN"/>
    <property type="match status" value="1"/>
</dbReference>
<evidence type="ECO:0000256" key="6">
    <source>
        <dbReference type="ARBA" id="ARBA00022692"/>
    </source>
</evidence>
<evidence type="ECO:0000313" key="14">
    <source>
        <dbReference type="EMBL" id="MCC9627790.1"/>
    </source>
</evidence>
<comment type="subcellular location">
    <subcellularLocation>
        <location evidence="2">Membrane</location>
    </subcellularLocation>
</comment>
<comment type="caution">
    <text evidence="14">The sequence shown here is derived from an EMBL/GenBank/DDBJ whole genome shotgun (WGS) entry which is preliminary data.</text>
</comment>
<proteinExistence type="predicted"/>
<dbReference type="FunFam" id="1.10.287.130:FF:000001">
    <property type="entry name" value="Two-component sensor histidine kinase"/>
    <property type="match status" value="1"/>
</dbReference>
<dbReference type="EC" id="2.7.13.3" evidence="3"/>
<dbReference type="CDD" id="cd00075">
    <property type="entry name" value="HATPase"/>
    <property type="match status" value="1"/>
</dbReference>
<dbReference type="RefSeq" id="WP_230216472.1">
    <property type="nucleotide sequence ID" value="NZ_JAJKFT010000004.1"/>
</dbReference>
<name>A0A9X1SEF2_9BACT</name>
<dbReference type="Gene3D" id="3.30.565.10">
    <property type="entry name" value="Histidine kinase-like ATPase, C-terminal domain"/>
    <property type="match status" value="1"/>
</dbReference>
<keyword evidence="5" id="KW-0808">Transferase</keyword>
<evidence type="ECO:0000256" key="3">
    <source>
        <dbReference type="ARBA" id="ARBA00012438"/>
    </source>
</evidence>
<dbReference type="InterPro" id="IPR003594">
    <property type="entry name" value="HATPase_dom"/>
</dbReference>
<organism evidence="14 15">
    <name type="scientific">Blastopirellula sediminis</name>
    <dbReference type="NCBI Taxonomy" id="2894196"/>
    <lineage>
        <taxon>Bacteria</taxon>
        <taxon>Pseudomonadati</taxon>
        <taxon>Planctomycetota</taxon>
        <taxon>Planctomycetia</taxon>
        <taxon>Pirellulales</taxon>
        <taxon>Pirellulaceae</taxon>
        <taxon>Blastopirellula</taxon>
    </lineage>
</organism>
<evidence type="ECO:0000259" key="12">
    <source>
        <dbReference type="PROSITE" id="PS50109"/>
    </source>
</evidence>
<dbReference type="AlphaFoldDB" id="A0A9X1SEF2"/>
<evidence type="ECO:0000256" key="7">
    <source>
        <dbReference type="ARBA" id="ARBA00022777"/>
    </source>
</evidence>
<reference evidence="14" key="1">
    <citation type="submission" date="2021-11" db="EMBL/GenBank/DDBJ databases">
        <title>Genome sequence.</title>
        <authorList>
            <person name="Sun Q."/>
        </authorList>
    </citation>
    <scope>NUCLEOTIDE SEQUENCE</scope>
    <source>
        <strain evidence="14">JC732</strain>
    </source>
</reference>
<dbReference type="GO" id="GO:0005886">
    <property type="term" value="C:plasma membrane"/>
    <property type="evidence" value="ECO:0007669"/>
    <property type="project" value="TreeGrafter"/>
</dbReference>
<feature type="domain" description="Histidine kinase" evidence="12">
    <location>
        <begin position="285"/>
        <end position="500"/>
    </location>
</feature>
<accession>A0A9X1SEF2</accession>
<evidence type="ECO:0000313" key="15">
    <source>
        <dbReference type="Proteomes" id="UP001139103"/>
    </source>
</evidence>
<keyword evidence="6 11" id="KW-0812">Transmembrane</keyword>
<comment type="catalytic activity">
    <reaction evidence="1">
        <text>ATP + protein L-histidine = ADP + protein N-phospho-L-histidine.</text>
        <dbReference type="EC" id="2.7.13.3"/>
    </reaction>
</comment>
<dbReference type="SMART" id="SM00388">
    <property type="entry name" value="HisKA"/>
    <property type="match status" value="1"/>
</dbReference>
<feature type="transmembrane region" description="Helical" evidence="11">
    <location>
        <begin position="200"/>
        <end position="222"/>
    </location>
</feature>
<keyword evidence="10 11" id="KW-0472">Membrane</keyword>
<dbReference type="Pfam" id="PF02518">
    <property type="entry name" value="HATPase_c"/>
    <property type="match status" value="1"/>
</dbReference>
<dbReference type="InterPro" id="IPR003661">
    <property type="entry name" value="HisK_dim/P_dom"/>
</dbReference>
<dbReference type="CDD" id="cd06225">
    <property type="entry name" value="HAMP"/>
    <property type="match status" value="1"/>
</dbReference>
<evidence type="ECO:0000256" key="11">
    <source>
        <dbReference type="SAM" id="Phobius"/>
    </source>
</evidence>
<keyword evidence="15" id="KW-1185">Reference proteome</keyword>
<dbReference type="PANTHER" id="PTHR45436">
    <property type="entry name" value="SENSOR HISTIDINE KINASE YKOH"/>
    <property type="match status" value="1"/>
</dbReference>
<dbReference type="CDD" id="cd00082">
    <property type="entry name" value="HisKA"/>
    <property type="match status" value="1"/>
</dbReference>
<feature type="transmembrane region" description="Helical" evidence="11">
    <location>
        <begin position="28"/>
        <end position="48"/>
    </location>
</feature>
<dbReference type="PRINTS" id="PR00344">
    <property type="entry name" value="BCTRLSENSOR"/>
</dbReference>